<feature type="region of interest" description="Disordered" evidence="5">
    <location>
        <begin position="278"/>
        <end position="297"/>
    </location>
</feature>
<dbReference type="InterPro" id="IPR050319">
    <property type="entry name" value="ABC_transp_ATP-bind"/>
</dbReference>
<dbReference type="InterPro" id="IPR003439">
    <property type="entry name" value="ABC_transporter-like_ATP-bd"/>
</dbReference>
<reference evidence="8" key="2">
    <citation type="submission" date="2018-08" db="EMBL/GenBank/DDBJ databases">
        <authorList>
            <person name="Ferrada E.E."/>
            <person name="Latorre B.A."/>
        </authorList>
    </citation>
    <scope>NUCLEOTIDE SEQUENCE [LARGE SCALE GENOMIC DNA]</scope>
    <source>
        <strain evidence="8">Propionibacterium_australiense1</strain>
    </source>
</reference>
<dbReference type="PROSITE" id="PS50893">
    <property type="entry name" value="ABC_TRANSPORTER_2"/>
    <property type="match status" value="1"/>
</dbReference>
<dbReference type="RefSeq" id="WP_119160760.1">
    <property type="nucleotide sequence ID" value="NZ_LR134442.1"/>
</dbReference>
<evidence type="ECO:0000256" key="3">
    <source>
        <dbReference type="ARBA" id="ARBA00022741"/>
    </source>
</evidence>
<evidence type="ECO:0000313" key="10">
    <source>
        <dbReference type="Proteomes" id="UP000279336"/>
    </source>
</evidence>
<evidence type="ECO:0000256" key="1">
    <source>
        <dbReference type="ARBA" id="ARBA00005417"/>
    </source>
</evidence>
<dbReference type="InterPro" id="IPR017871">
    <property type="entry name" value="ABC_transporter-like_CS"/>
</dbReference>
<dbReference type="SUPFAM" id="SSF52540">
    <property type="entry name" value="P-loop containing nucleoside triphosphate hydrolases"/>
    <property type="match status" value="1"/>
</dbReference>
<sequence>MTTDDRDHDVPVFETRGITRTFRRSGTRGRVLTTALDGVDLTVRTGQRLGIVGESGSGKSTLIRVLDALLPPSSGEVLFRGRRIDNASAGQLGDLRSSVQMVFQDPRSSLDPRMKVGDIVTEPLRSRLLRRRPDVPRDHRERLAEVLEQVELEADAASHYPHEFSGGERQRIAIARAIAPRPDVLIADEAVSALDVSVRAHVLNLFAALVRGGGLTLIFVSHDLAVVRHVCDHVAVMRSGQIVESGPIEQVYTSPAQEYTRNLLASVPKLRARATPLQPATAAMPGEMRSGPAGPPA</sequence>
<evidence type="ECO:0000259" key="6">
    <source>
        <dbReference type="PROSITE" id="PS50893"/>
    </source>
</evidence>
<dbReference type="PANTHER" id="PTHR43776">
    <property type="entry name" value="TRANSPORT ATP-BINDING PROTEIN"/>
    <property type="match status" value="1"/>
</dbReference>
<organism evidence="8 9">
    <name type="scientific">Propionibacterium australiense</name>
    <dbReference type="NCBI Taxonomy" id="119981"/>
    <lineage>
        <taxon>Bacteria</taxon>
        <taxon>Bacillati</taxon>
        <taxon>Actinomycetota</taxon>
        <taxon>Actinomycetes</taxon>
        <taxon>Propionibacteriales</taxon>
        <taxon>Propionibacteriaceae</taxon>
        <taxon>Propionibacterium</taxon>
    </lineage>
</organism>
<dbReference type="EMBL" id="UNQJ01000001">
    <property type="protein sequence ID" value="SYZ32405.1"/>
    <property type="molecule type" value="Genomic_DNA"/>
</dbReference>
<dbReference type="CDD" id="cd03257">
    <property type="entry name" value="ABC_NikE_OppD_transporters"/>
    <property type="match status" value="1"/>
</dbReference>
<proteinExistence type="inferred from homology"/>
<dbReference type="Gene3D" id="3.40.50.300">
    <property type="entry name" value="P-loop containing nucleotide triphosphate hydrolases"/>
    <property type="match status" value="1"/>
</dbReference>
<dbReference type="InterPro" id="IPR003593">
    <property type="entry name" value="AAA+_ATPase"/>
</dbReference>
<dbReference type="AlphaFoldDB" id="A0A383S326"/>
<dbReference type="Proteomes" id="UP000263928">
    <property type="component" value="Unassembled WGS sequence"/>
</dbReference>
<dbReference type="EMBL" id="RCIW01000003">
    <property type="protein sequence ID" value="RLP12184.1"/>
    <property type="molecule type" value="Genomic_DNA"/>
</dbReference>
<keyword evidence="8" id="KW-0378">Hydrolase</keyword>
<keyword evidence="4 7" id="KW-0067">ATP-binding</keyword>
<dbReference type="PANTHER" id="PTHR43776:SF7">
    <property type="entry name" value="D,D-DIPEPTIDE TRANSPORT ATP-BINDING PROTEIN DDPF-RELATED"/>
    <property type="match status" value="1"/>
</dbReference>
<evidence type="ECO:0000256" key="4">
    <source>
        <dbReference type="ARBA" id="ARBA00022840"/>
    </source>
</evidence>
<evidence type="ECO:0000313" key="7">
    <source>
        <dbReference type="EMBL" id="RLP12184.1"/>
    </source>
</evidence>
<dbReference type="GO" id="GO:0005524">
    <property type="term" value="F:ATP binding"/>
    <property type="evidence" value="ECO:0007669"/>
    <property type="project" value="UniProtKB-KW"/>
</dbReference>
<dbReference type="InterPro" id="IPR027417">
    <property type="entry name" value="P-loop_NTPase"/>
</dbReference>
<reference evidence="9" key="1">
    <citation type="submission" date="2018-08" db="EMBL/GenBank/DDBJ databases">
        <authorList>
            <person name="Hornung B."/>
        </authorList>
    </citation>
    <scope>NUCLEOTIDE SEQUENCE [LARGE SCALE GENOMIC DNA]</scope>
</reference>
<dbReference type="GO" id="GO:0055085">
    <property type="term" value="P:transmembrane transport"/>
    <property type="evidence" value="ECO:0007669"/>
    <property type="project" value="UniProtKB-ARBA"/>
</dbReference>
<feature type="domain" description="ABC transporter" evidence="6">
    <location>
        <begin position="13"/>
        <end position="264"/>
    </location>
</feature>
<dbReference type="GO" id="GO:0016887">
    <property type="term" value="F:ATP hydrolysis activity"/>
    <property type="evidence" value="ECO:0007669"/>
    <property type="project" value="InterPro"/>
</dbReference>
<reference evidence="7 10" key="3">
    <citation type="submission" date="2018-10" db="EMBL/GenBank/DDBJ databases">
        <title>Propionibacterium australiense Genome Sequencing and Assembly.</title>
        <authorList>
            <person name="Bernier A.-M."/>
            <person name="Bernard K."/>
        </authorList>
    </citation>
    <scope>NUCLEOTIDE SEQUENCE [LARGE SCALE GENOMIC DNA]</scope>
    <source>
        <strain evidence="7 10">NML98A078</strain>
    </source>
</reference>
<comment type="similarity">
    <text evidence="1">Belongs to the ABC transporter superfamily.</text>
</comment>
<gene>
    <name evidence="7" type="ORF">D7U36_02670</name>
    <name evidence="8" type="ORF">PROPAUS_0283</name>
</gene>
<dbReference type="SMART" id="SM00382">
    <property type="entry name" value="AAA"/>
    <property type="match status" value="1"/>
</dbReference>
<name>A0A383S326_9ACTN</name>
<keyword evidence="9" id="KW-1185">Reference proteome</keyword>
<dbReference type="Proteomes" id="UP000279336">
    <property type="component" value="Unassembled WGS sequence"/>
</dbReference>
<dbReference type="EC" id="3.6.1.3" evidence="8"/>
<keyword evidence="3" id="KW-0547">Nucleotide-binding</keyword>
<evidence type="ECO:0000313" key="9">
    <source>
        <dbReference type="Proteomes" id="UP000263928"/>
    </source>
</evidence>
<dbReference type="PROSITE" id="PS00211">
    <property type="entry name" value="ABC_TRANSPORTER_1"/>
    <property type="match status" value="1"/>
</dbReference>
<accession>A0A383S326</accession>
<keyword evidence="2" id="KW-0813">Transport</keyword>
<dbReference type="Pfam" id="PF00005">
    <property type="entry name" value="ABC_tran"/>
    <property type="match status" value="1"/>
</dbReference>
<evidence type="ECO:0000256" key="5">
    <source>
        <dbReference type="SAM" id="MobiDB-lite"/>
    </source>
</evidence>
<evidence type="ECO:0000256" key="2">
    <source>
        <dbReference type="ARBA" id="ARBA00022448"/>
    </source>
</evidence>
<dbReference type="OrthoDB" id="5357528at2"/>
<evidence type="ECO:0000313" key="8">
    <source>
        <dbReference type="EMBL" id="SYZ32405.1"/>
    </source>
</evidence>
<protein>
    <submittedName>
        <fullName evidence="8">ABC transporter</fullName>
        <ecNumber evidence="8">3.6.1.3</ecNumber>
    </submittedName>
    <submittedName>
        <fullName evidence="7">ATP-binding cassette domain-containing protein</fullName>
    </submittedName>
</protein>